<dbReference type="AlphaFoldDB" id="K2PA66"/>
<dbReference type="PATRIC" id="fig|1231190.3.peg.951"/>
<accession>K2PA66</accession>
<dbReference type="CDD" id="cd08896">
    <property type="entry name" value="SRPBCC_CalC_Aha1-like_3"/>
    <property type="match status" value="1"/>
</dbReference>
<evidence type="ECO:0000256" key="1">
    <source>
        <dbReference type="ARBA" id="ARBA00006817"/>
    </source>
</evidence>
<dbReference type="InterPro" id="IPR023393">
    <property type="entry name" value="START-like_dom_sf"/>
</dbReference>
<comment type="caution">
    <text evidence="3">The sequence shown here is derived from an EMBL/GenBank/DDBJ whole genome shotgun (WGS) entry which is preliminary data.</text>
</comment>
<organism evidence="3 4">
    <name type="scientific">Nitratireductor indicus C115</name>
    <dbReference type="NCBI Taxonomy" id="1231190"/>
    <lineage>
        <taxon>Bacteria</taxon>
        <taxon>Pseudomonadati</taxon>
        <taxon>Pseudomonadota</taxon>
        <taxon>Alphaproteobacteria</taxon>
        <taxon>Hyphomicrobiales</taxon>
        <taxon>Phyllobacteriaceae</taxon>
        <taxon>Nitratireductor</taxon>
    </lineage>
</organism>
<dbReference type="eggNOG" id="COG3832">
    <property type="taxonomic scope" value="Bacteria"/>
</dbReference>
<gene>
    <name evidence="3" type="ORF">NA8A_04545</name>
</gene>
<evidence type="ECO:0000313" key="3">
    <source>
        <dbReference type="EMBL" id="EKF44051.1"/>
    </source>
</evidence>
<sequence>MATPIDLKPGSDRELVLARILDAPRNNVFRAWTDPEILPRWFAPIPWSTPRAELDVRPGGASLIVMADPDGKEYPNAGVYLEVIENRRIVTTDAYVSAWEPSDKPFMTLVLTLEDSDEGRTRYIARVLHWSVEDRNMHRKMGFYEGWGQCAEQLESVASAL</sequence>
<dbReference type="Proteomes" id="UP000007374">
    <property type="component" value="Unassembled WGS sequence"/>
</dbReference>
<proteinExistence type="inferred from homology"/>
<dbReference type="OrthoDB" id="9805228at2"/>
<comment type="similarity">
    <text evidence="1">Belongs to the AHA1 family.</text>
</comment>
<dbReference type="SUPFAM" id="SSF55961">
    <property type="entry name" value="Bet v1-like"/>
    <property type="match status" value="1"/>
</dbReference>
<evidence type="ECO:0000259" key="2">
    <source>
        <dbReference type="Pfam" id="PF08327"/>
    </source>
</evidence>
<dbReference type="Gene3D" id="3.30.530.20">
    <property type="match status" value="1"/>
</dbReference>
<dbReference type="InterPro" id="IPR013538">
    <property type="entry name" value="ASHA1/2-like_C"/>
</dbReference>
<protein>
    <submittedName>
        <fullName evidence="3">Activator of Hsp90 ATPase 1 family protein</fullName>
    </submittedName>
</protein>
<keyword evidence="4" id="KW-1185">Reference proteome</keyword>
<dbReference type="RefSeq" id="WP_009756185.1">
    <property type="nucleotide sequence ID" value="NZ_AMSI01000002.1"/>
</dbReference>
<feature type="domain" description="Activator of Hsp90 ATPase homologue 1/2-like C-terminal" evidence="2">
    <location>
        <begin position="22"/>
        <end position="157"/>
    </location>
</feature>
<name>K2PA66_9HYPH</name>
<dbReference type="EMBL" id="AMSI01000002">
    <property type="protein sequence ID" value="EKF44051.1"/>
    <property type="molecule type" value="Genomic_DNA"/>
</dbReference>
<dbReference type="Pfam" id="PF08327">
    <property type="entry name" value="AHSA1"/>
    <property type="match status" value="1"/>
</dbReference>
<dbReference type="STRING" id="721133.SAMN05216176_101400"/>
<reference evidence="3 4" key="1">
    <citation type="journal article" date="2012" name="J. Bacteriol.">
        <title>Genome Sequence of Nitratireductor indicus Type Strain C115.</title>
        <authorList>
            <person name="Lai Q."/>
            <person name="Li G."/>
            <person name="Yu Z."/>
            <person name="Shao Z."/>
        </authorList>
    </citation>
    <scope>NUCLEOTIDE SEQUENCE [LARGE SCALE GENOMIC DNA]</scope>
    <source>
        <strain evidence="3 4">C115</strain>
    </source>
</reference>
<evidence type="ECO:0000313" key="4">
    <source>
        <dbReference type="Proteomes" id="UP000007374"/>
    </source>
</evidence>